<feature type="compositionally biased region" description="Basic and acidic residues" evidence="6">
    <location>
        <begin position="654"/>
        <end position="697"/>
    </location>
</feature>
<dbReference type="Gene3D" id="3.30.1360.20">
    <property type="entry name" value="Transcriptional coactivator/pterin dehydratase"/>
    <property type="match status" value="1"/>
</dbReference>
<evidence type="ECO:0000256" key="7">
    <source>
        <dbReference type="SAM" id="Phobius"/>
    </source>
</evidence>
<evidence type="ECO:0000256" key="1">
    <source>
        <dbReference type="ARBA" id="ARBA00001554"/>
    </source>
</evidence>
<feature type="signal peptide" evidence="8">
    <location>
        <begin position="1"/>
        <end position="22"/>
    </location>
</feature>
<reference evidence="10" key="1">
    <citation type="submission" date="2022-11" db="UniProtKB">
        <authorList>
            <consortium name="WormBaseParasite"/>
        </authorList>
    </citation>
    <scope>IDENTIFICATION</scope>
</reference>
<dbReference type="HAMAP" id="MF_00434">
    <property type="entry name" value="Pterin_4_alpha"/>
    <property type="match status" value="1"/>
</dbReference>
<organism evidence="9 10">
    <name type="scientific">Meloidogyne incognita</name>
    <name type="common">Southern root-knot nematode worm</name>
    <name type="synonym">Oxyuris incognita</name>
    <dbReference type="NCBI Taxonomy" id="6306"/>
    <lineage>
        <taxon>Eukaryota</taxon>
        <taxon>Metazoa</taxon>
        <taxon>Ecdysozoa</taxon>
        <taxon>Nematoda</taxon>
        <taxon>Chromadorea</taxon>
        <taxon>Rhabditida</taxon>
        <taxon>Tylenchina</taxon>
        <taxon>Tylenchomorpha</taxon>
        <taxon>Tylenchoidea</taxon>
        <taxon>Meloidogynidae</taxon>
        <taxon>Meloidogyninae</taxon>
        <taxon>Meloidogyne</taxon>
        <taxon>Meloidogyne incognita group</taxon>
    </lineage>
</organism>
<feature type="transmembrane region" description="Helical" evidence="7">
    <location>
        <begin position="614"/>
        <end position="640"/>
    </location>
</feature>
<evidence type="ECO:0000256" key="4">
    <source>
        <dbReference type="ARBA" id="ARBA00023239"/>
    </source>
</evidence>
<feature type="chain" id="PRO_5038077170" description="4a-hydroxytetrahydrobiopterin dehydratase" evidence="8">
    <location>
        <begin position="23"/>
        <end position="754"/>
    </location>
</feature>
<keyword evidence="7" id="KW-0472">Membrane</keyword>
<feature type="region of interest" description="Disordered" evidence="6">
    <location>
        <begin position="647"/>
        <end position="754"/>
    </location>
</feature>
<dbReference type="PANTHER" id="PTHR12599:SF0">
    <property type="entry name" value="PTERIN-4-ALPHA-CARBINOLAMINE DEHYDRATASE"/>
    <property type="match status" value="1"/>
</dbReference>
<accession>A0A914KG85</accession>
<dbReference type="Pfam" id="PF01329">
    <property type="entry name" value="Pterin_4a"/>
    <property type="match status" value="1"/>
</dbReference>
<keyword evidence="4" id="KW-0456">Lyase</keyword>
<sequence length="754" mass="82889">MKSKSIYNIALAVTILLLPLLGGKVNNTTATADGGEENEVLQAEQVGRPVGLGNHTLKKDKVTLAEGSEPAITQEDYEKYKKLFPDACDVELGEDAKKGEDGYILPFAYSHPTILEDLINEGPIQEKSGKKLIDTTTKTSKHFLSLTVQQNTKTKKMSCGSPLLTPEQRSNLLQPLIKEKGWKITPGRDAIQKEFKFEDFNEAFGFMTRIALKADKMNHHPEWFNVYNKVDITLSSHDVQGISERDVKLATFIEKSEQVERTVGLAGHKLDDRKKKVNLVDGSKPATTKEDYEGYKKKYPEGACDVELGEDQEKGYIVISYSKTSKAAESGCTVDLYTDLEDKIEFSAFLRNVEGGGPAGCLKPFDDTKYDGYNDNVLPFAYSHPAILDELKERGPELETSASGCKGDVCLDKVCIKKTSLELRWVKHADKIDLLINPIGSPSYKQASEEMTKFEKQKQRSYAKIKIEKADKYSARFGNNDDDALEQYSEYNCTHNPAGNILTPLTWEMNGTNLDPKKKHLLAFHLLPQKASRMIQWVLPPNAKKINPKGVSDEQPKGPECEELQILFSRTNYELLTVVPPTTTTTTTTPAPTTSTQPTTTTVTTTTEEPKSSALTIIIVIVLVLLLCSSCGGAIVYFVFLKKKGGGDGADDEDKSKMDDNKSTKSKRDDDGTKSKNDKGTKSQNDKGTKSQNDKGTKSKGGGDNTKSLTSMNDKTTNSAAAGGVTSSRVKDAEEGDNKKGTSTALDNTASLEL</sequence>
<feature type="compositionally biased region" description="Basic and acidic residues" evidence="6">
    <location>
        <begin position="729"/>
        <end position="740"/>
    </location>
</feature>
<dbReference type="Proteomes" id="UP000887563">
    <property type="component" value="Unplaced"/>
</dbReference>
<keyword evidence="7" id="KW-1133">Transmembrane helix</keyword>
<evidence type="ECO:0000256" key="6">
    <source>
        <dbReference type="SAM" id="MobiDB-lite"/>
    </source>
</evidence>
<feature type="region of interest" description="Disordered" evidence="6">
    <location>
        <begin position="580"/>
        <end position="608"/>
    </location>
</feature>
<dbReference type="AlphaFoldDB" id="A0A914KG85"/>
<name>A0A914KG85_MELIC</name>
<dbReference type="GO" id="GO:0006729">
    <property type="term" value="P:tetrahydrobiopterin biosynthetic process"/>
    <property type="evidence" value="ECO:0007669"/>
    <property type="project" value="InterPro"/>
</dbReference>
<dbReference type="SUPFAM" id="SSF55248">
    <property type="entry name" value="PCD-like"/>
    <property type="match status" value="1"/>
</dbReference>
<proteinExistence type="inferred from homology"/>
<evidence type="ECO:0000313" key="9">
    <source>
        <dbReference type="Proteomes" id="UP000887563"/>
    </source>
</evidence>
<keyword evidence="7" id="KW-0812">Transmembrane</keyword>
<feature type="compositionally biased region" description="Low complexity" evidence="6">
    <location>
        <begin position="580"/>
        <end position="607"/>
    </location>
</feature>
<dbReference type="InterPro" id="IPR001533">
    <property type="entry name" value="Pterin_deHydtase"/>
</dbReference>
<dbReference type="WBParaSite" id="Minc3s00005g00347">
    <property type="protein sequence ID" value="Minc3s00005g00347"/>
    <property type="gene ID" value="Minc3s00005g00347"/>
</dbReference>
<comment type="similarity">
    <text evidence="2">Belongs to the pterin-4-alpha-carbinolamine dehydratase family.</text>
</comment>
<dbReference type="CDD" id="cd00914">
    <property type="entry name" value="PCD_DCoH_subfamily_b"/>
    <property type="match status" value="1"/>
</dbReference>
<feature type="compositionally biased region" description="Polar residues" evidence="6">
    <location>
        <begin position="705"/>
        <end position="728"/>
    </location>
</feature>
<dbReference type="GO" id="GO:0008124">
    <property type="term" value="F:4-alpha-hydroxytetrahydrobiopterin dehydratase activity"/>
    <property type="evidence" value="ECO:0007669"/>
    <property type="project" value="UniProtKB-EC"/>
</dbReference>
<keyword evidence="8" id="KW-0732">Signal</keyword>
<protein>
    <recommendedName>
        <fullName evidence="3">4a-hydroxytetrahydrobiopterin dehydratase</fullName>
        <ecNumber evidence="3">4.2.1.96</ecNumber>
    </recommendedName>
    <alternativeName>
        <fullName evidence="5">4-alpha-hydroxy-tetrahydropterin dehydratase</fullName>
    </alternativeName>
</protein>
<dbReference type="InterPro" id="IPR036428">
    <property type="entry name" value="PCD_sf"/>
</dbReference>
<dbReference type="NCBIfam" id="NF002018">
    <property type="entry name" value="PRK00823.1-3"/>
    <property type="match status" value="1"/>
</dbReference>
<comment type="catalytic activity">
    <reaction evidence="1">
        <text>(4aS,6R)-4a-hydroxy-L-erythro-5,6,7,8-tetrahydrobiopterin = (6R)-L-erythro-6,7-dihydrobiopterin + H2O</text>
        <dbReference type="Rhea" id="RHEA:11920"/>
        <dbReference type="ChEBI" id="CHEBI:15377"/>
        <dbReference type="ChEBI" id="CHEBI:15642"/>
        <dbReference type="ChEBI" id="CHEBI:43120"/>
        <dbReference type="EC" id="4.2.1.96"/>
    </reaction>
</comment>
<evidence type="ECO:0000256" key="5">
    <source>
        <dbReference type="ARBA" id="ARBA00030497"/>
    </source>
</evidence>
<evidence type="ECO:0000256" key="2">
    <source>
        <dbReference type="ARBA" id="ARBA00006472"/>
    </source>
</evidence>
<keyword evidence="9" id="KW-1185">Reference proteome</keyword>
<evidence type="ECO:0000256" key="8">
    <source>
        <dbReference type="SAM" id="SignalP"/>
    </source>
</evidence>
<dbReference type="PANTHER" id="PTHR12599">
    <property type="entry name" value="PTERIN-4-ALPHA-CARBINOLAMINE DEHYDRATASE"/>
    <property type="match status" value="1"/>
</dbReference>
<feature type="compositionally biased region" description="Polar residues" evidence="6">
    <location>
        <begin position="741"/>
        <end position="754"/>
    </location>
</feature>
<dbReference type="NCBIfam" id="NF002020">
    <property type="entry name" value="PRK00823.1-5"/>
    <property type="match status" value="1"/>
</dbReference>
<dbReference type="EC" id="4.2.1.96" evidence="3"/>
<evidence type="ECO:0000256" key="3">
    <source>
        <dbReference type="ARBA" id="ARBA00013252"/>
    </source>
</evidence>
<evidence type="ECO:0000313" key="10">
    <source>
        <dbReference type="WBParaSite" id="Minc3s00005g00347"/>
    </source>
</evidence>